<evidence type="ECO:0000256" key="1">
    <source>
        <dbReference type="ARBA" id="ARBA00004123"/>
    </source>
</evidence>
<dbReference type="InterPro" id="IPR018117">
    <property type="entry name" value="C5_DNA_meth_AS"/>
</dbReference>
<protein>
    <recommendedName>
        <fullName evidence="2">DNA (cytosine-5-)-methyltransferase</fullName>
        <ecNumber evidence="2">2.1.1.37</ecNumber>
    </recommendedName>
</protein>
<proteinExistence type="inferred from homology"/>
<dbReference type="SMART" id="SM00439">
    <property type="entry name" value="BAH"/>
    <property type="match status" value="2"/>
</dbReference>
<dbReference type="SUPFAM" id="SSF53335">
    <property type="entry name" value="S-adenosyl-L-methionine-dependent methyltransferases"/>
    <property type="match status" value="1"/>
</dbReference>
<evidence type="ECO:0000256" key="3">
    <source>
        <dbReference type="ARBA" id="ARBA00022603"/>
    </source>
</evidence>
<reference evidence="11 12" key="1">
    <citation type="submission" date="2023-04" db="EMBL/GenBank/DDBJ databases">
        <title>Genome of Basidiobolus ranarum AG-B5.</title>
        <authorList>
            <person name="Stajich J.E."/>
            <person name="Carter-House D."/>
            <person name="Gryganskyi A."/>
        </authorList>
    </citation>
    <scope>NUCLEOTIDE SEQUENCE [LARGE SCALE GENOMIC DNA]</scope>
    <source>
        <strain evidence="11 12">AG-B5</strain>
    </source>
</reference>
<evidence type="ECO:0000313" key="11">
    <source>
        <dbReference type="EMBL" id="KAK9718469.1"/>
    </source>
</evidence>
<evidence type="ECO:0000256" key="6">
    <source>
        <dbReference type="ARBA" id="ARBA00023125"/>
    </source>
</evidence>
<dbReference type="PROSITE" id="PS00094">
    <property type="entry name" value="C5_MTASE_1"/>
    <property type="match status" value="1"/>
</dbReference>
<dbReference type="Gene3D" id="2.30.30.490">
    <property type="match status" value="2"/>
</dbReference>
<dbReference type="Pfam" id="PF00145">
    <property type="entry name" value="DNA_methylase"/>
    <property type="match status" value="1"/>
</dbReference>
<keyword evidence="6" id="KW-0238">DNA-binding</keyword>
<dbReference type="PANTHER" id="PTHR10629">
    <property type="entry name" value="CYTOSINE-SPECIFIC METHYLTRANSFERASE"/>
    <property type="match status" value="1"/>
</dbReference>
<dbReference type="InterPro" id="IPR057215">
    <property type="entry name" value="DUF7893"/>
</dbReference>
<keyword evidence="5 8" id="KW-0949">S-adenosyl-L-methionine</keyword>
<evidence type="ECO:0000256" key="8">
    <source>
        <dbReference type="PROSITE-ProRule" id="PRU01016"/>
    </source>
</evidence>
<feature type="active site" evidence="8">
    <location>
        <position position="780"/>
    </location>
</feature>
<keyword evidence="4 8" id="KW-0808">Transferase</keyword>
<dbReference type="Pfam" id="PF25423">
    <property type="entry name" value="DUF7893"/>
    <property type="match status" value="1"/>
</dbReference>
<gene>
    <name evidence="11" type="ORF">K7432_005484</name>
</gene>
<evidence type="ECO:0000256" key="2">
    <source>
        <dbReference type="ARBA" id="ARBA00011975"/>
    </source>
</evidence>
<sequence>MDGIKNTRTIQREYILESTKRSDEASSSVQENTYQEYSLDNKDSSLTSCVNPTNSPTTTPKDTISAEASKRKRTLLEEPVLVVIPKRDVSCRTVVTGEEAVIVKLLINSLSTEAVQESEEGYHECFLDDFTIYNKRGKVVELIDNVDCEVYFEGLLSVASNTLLQFKCQKGAFGIFSIGGYGTNISRPIIWVKSTVHDDTWYLLKSPSARYFKTWESFYWKAQFTKYIIDFVQEMPDRPFSDVQDLLYKWLYTTYKNDDYLEESMSRIREEDIGFMMATNGDFLLSQVLSLGEDFAQLPFFQNSRIGKKERASTKRKCLENTSVTPKVMSWFEGLFGHHIHKINIPTSLPNFKTEAMDMDIPLGSMSDQITRFDQEYLPLEIEWKEPISIEEGIYNEVVCGGLSIKIGDVVELYRKELTSWDSVGGRWIAQITQLLKDDEGGYYRMVWLYSRCQTVIEDIQIHPSKELFYTVFCQCDDYQSIGCIKRKCVVLFHSSTCPDIPHVYFCRFFYDHLNGCFWDLDREEISNSEQVLVCGCATFLDSVVSKAEIYDIKQYHVGDTLLIKPAQPNGLFIYSVCEVTQVDTTLNQLTVRFFINARETYTTNQPKMEEPAINELYYCNQLDILGITELYRIGGYCYVEYRKPNSPLSINLQHNGAGLQYFFSYRLQDRVITGIDSTIERRFLSYLQKNKDVEKLCVLDLFCGGGSFGRGLQDTGLFECRWAIDIDSMAAYTYKANARNDTTLVFNQSVNKFLENCVNGESDTPKKGEVDMILAGNPCQGYSSLNLDRFSELSQNSNSLLASLASFIEFYEPKYVLMENVRNFPRMTETVDGEKRSPFKILLAFLLSLGYQVRWSYISAVHHSCPQNRVRFFLWAAAKGEYLPPFPLSSHHGTDSRYSQTSIALPNTEKIPGVVNPEYACFPMRTVNNAIGDLPPIGEGHIMHSRFPDHKVIPLPHEQQILVNAIPLYPPGCDYRSLVGKKLPDGKAIVLPPWLSKKVERGTAPGTHFARVERDGLFQTITTRCSPSGFQGRVLHYQENRTLSVREVARGQGFLDSDEIVGRPHDQYRIIGIYIIYLLIIKLNEQGNQVKVKSQKLNTFIYHKIGNSVPRPLAFALGIMLNKKDAKDGES</sequence>
<evidence type="ECO:0000313" key="12">
    <source>
        <dbReference type="Proteomes" id="UP001479436"/>
    </source>
</evidence>
<dbReference type="PROSITE" id="PS51038">
    <property type="entry name" value="BAH"/>
    <property type="match status" value="2"/>
</dbReference>
<comment type="similarity">
    <text evidence="8">Belongs to the class I-like SAM-binding methyltransferase superfamily. C5-methyltransferase family.</text>
</comment>
<dbReference type="Proteomes" id="UP001479436">
    <property type="component" value="Unassembled WGS sequence"/>
</dbReference>
<organism evidence="11 12">
    <name type="scientific">Basidiobolus ranarum</name>
    <dbReference type="NCBI Taxonomy" id="34480"/>
    <lineage>
        <taxon>Eukaryota</taxon>
        <taxon>Fungi</taxon>
        <taxon>Fungi incertae sedis</taxon>
        <taxon>Zoopagomycota</taxon>
        <taxon>Entomophthoromycotina</taxon>
        <taxon>Basidiobolomycetes</taxon>
        <taxon>Basidiobolales</taxon>
        <taxon>Basidiobolaceae</taxon>
        <taxon>Basidiobolus</taxon>
    </lineage>
</organism>
<keyword evidence="12" id="KW-1185">Reference proteome</keyword>
<dbReference type="PANTHER" id="PTHR10629:SF54">
    <property type="entry name" value="DNA METHYLTRANSFERASE DIM-2"/>
    <property type="match status" value="1"/>
</dbReference>
<dbReference type="InterPro" id="IPR001025">
    <property type="entry name" value="BAH_dom"/>
</dbReference>
<dbReference type="PIRSF" id="PIRSF037404">
    <property type="entry name" value="DNMT1"/>
    <property type="match status" value="1"/>
</dbReference>
<evidence type="ECO:0000256" key="9">
    <source>
        <dbReference type="SAM" id="MobiDB-lite"/>
    </source>
</evidence>
<name>A0ABR2W335_9FUNG</name>
<dbReference type="EMBL" id="JASJQH010007093">
    <property type="protein sequence ID" value="KAK9718469.1"/>
    <property type="molecule type" value="Genomic_DNA"/>
</dbReference>
<feature type="domain" description="BAH" evidence="10">
    <location>
        <begin position="554"/>
        <end position="679"/>
    </location>
</feature>
<accession>A0ABR2W335</accession>
<dbReference type="PROSITE" id="PS51679">
    <property type="entry name" value="SAM_MT_C5"/>
    <property type="match status" value="1"/>
</dbReference>
<comment type="caution">
    <text evidence="11">The sequence shown here is derived from an EMBL/GenBank/DDBJ whole genome shotgun (WGS) entry which is preliminary data.</text>
</comment>
<dbReference type="Gene3D" id="3.40.50.150">
    <property type="entry name" value="Vaccinia Virus protein VP39"/>
    <property type="match status" value="1"/>
</dbReference>
<comment type="subcellular location">
    <subcellularLocation>
        <location evidence="1">Nucleus</location>
    </subcellularLocation>
</comment>
<dbReference type="InterPro" id="IPR029063">
    <property type="entry name" value="SAM-dependent_MTases_sf"/>
</dbReference>
<feature type="compositionally biased region" description="Polar residues" evidence="9">
    <location>
        <begin position="25"/>
        <end position="62"/>
    </location>
</feature>
<keyword evidence="7" id="KW-0539">Nucleus</keyword>
<evidence type="ECO:0000256" key="7">
    <source>
        <dbReference type="ARBA" id="ARBA00023242"/>
    </source>
</evidence>
<dbReference type="InterPro" id="IPR001525">
    <property type="entry name" value="C5_MeTfrase"/>
</dbReference>
<evidence type="ECO:0000259" key="10">
    <source>
        <dbReference type="PROSITE" id="PS51038"/>
    </source>
</evidence>
<evidence type="ECO:0000256" key="4">
    <source>
        <dbReference type="ARBA" id="ARBA00022679"/>
    </source>
</evidence>
<feature type="domain" description="BAH" evidence="10">
    <location>
        <begin position="403"/>
        <end position="522"/>
    </location>
</feature>
<dbReference type="InterPro" id="IPR043151">
    <property type="entry name" value="BAH_sf"/>
</dbReference>
<dbReference type="Gene3D" id="3.90.120.10">
    <property type="entry name" value="DNA Methylase, subunit A, domain 2"/>
    <property type="match status" value="1"/>
</dbReference>
<dbReference type="InterPro" id="IPR050390">
    <property type="entry name" value="C5-Methyltransferase"/>
</dbReference>
<keyword evidence="3 8" id="KW-0489">Methyltransferase</keyword>
<evidence type="ECO:0000256" key="5">
    <source>
        <dbReference type="ARBA" id="ARBA00022691"/>
    </source>
</evidence>
<dbReference type="EC" id="2.1.1.37" evidence="2"/>
<dbReference type="PRINTS" id="PR00105">
    <property type="entry name" value="C5METTRFRASE"/>
</dbReference>
<feature type="region of interest" description="Disordered" evidence="9">
    <location>
        <begin position="18"/>
        <end position="69"/>
    </location>
</feature>